<dbReference type="InterPro" id="IPR001509">
    <property type="entry name" value="Epimerase_deHydtase"/>
</dbReference>
<feature type="non-terminal residue" evidence="2">
    <location>
        <position position="48"/>
    </location>
</feature>
<dbReference type="EMBL" id="JABXOR010000345">
    <property type="protein sequence ID" value="NVO99667.1"/>
    <property type="molecule type" value="Genomic_DNA"/>
</dbReference>
<dbReference type="Pfam" id="PF01370">
    <property type="entry name" value="Epimerase"/>
    <property type="match status" value="1"/>
</dbReference>
<organism evidence="2 3">
    <name type="scientific">Photobacterium damselae subsp. damselae</name>
    <name type="common">Listonella damsela</name>
    <dbReference type="NCBI Taxonomy" id="85581"/>
    <lineage>
        <taxon>Bacteria</taxon>
        <taxon>Pseudomonadati</taxon>
        <taxon>Pseudomonadota</taxon>
        <taxon>Gammaproteobacteria</taxon>
        <taxon>Vibrionales</taxon>
        <taxon>Vibrionaceae</taxon>
        <taxon>Photobacterium</taxon>
    </lineage>
</organism>
<comment type="caution">
    <text evidence="2">The sequence shown here is derived from an EMBL/GenBank/DDBJ whole genome shotgun (WGS) entry which is preliminary data.</text>
</comment>
<evidence type="ECO:0000313" key="2">
    <source>
        <dbReference type="EMBL" id="NVO99667.1"/>
    </source>
</evidence>
<dbReference type="Gene3D" id="3.40.50.720">
    <property type="entry name" value="NAD(P)-binding Rossmann-like Domain"/>
    <property type="match status" value="1"/>
</dbReference>
<evidence type="ECO:0000259" key="1">
    <source>
        <dbReference type="Pfam" id="PF01370"/>
    </source>
</evidence>
<dbReference type="InterPro" id="IPR036291">
    <property type="entry name" value="NAD(P)-bd_dom_sf"/>
</dbReference>
<name>A0A850QTF5_PHODD</name>
<dbReference type="Proteomes" id="UP000533429">
    <property type="component" value="Unassembled WGS sequence"/>
</dbReference>
<sequence>MSKIFLTGATGFVGRTILKMAQKQGHQVICAVRKPTRPNEVFFDLTDD</sequence>
<proteinExistence type="predicted"/>
<accession>A0A850QTF5</accession>
<dbReference type="AlphaFoldDB" id="A0A850QTF5"/>
<evidence type="ECO:0000313" key="3">
    <source>
        <dbReference type="Proteomes" id="UP000533429"/>
    </source>
</evidence>
<protein>
    <submittedName>
        <fullName evidence="2">NAD-dependent epimerase/dehydratase family protein</fullName>
    </submittedName>
</protein>
<feature type="domain" description="NAD-dependent epimerase/dehydratase" evidence="1">
    <location>
        <begin position="4"/>
        <end position="40"/>
    </location>
</feature>
<reference evidence="2 3" key="1">
    <citation type="submission" date="2020-06" db="EMBL/GenBank/DDBJ databases">
        <title>Photobacterium damselae subsp. damselae comparative genomics.</title>
        <authorList>
            <person name="Osorio C.R."/>
        </authorList>
    </citation>
    <scope>NUCLEOTIDE SEQUENCE [LARGE SCALE GENOMIC DNA]</scope>
    <source>
        <strain evidence="2 3">TW250/03</strain>
    </source>
</reference>
<dbReference type="SUPFAM" id="SSF51735">
    <property type="entry name" value="NAD(P)-binding Rossmann-fold domains"/>
    <property type="match status" value="1"/>
</dbReference>
<gene>
    <name evidence="2" type="ORF">HWA77_05520</name>
</gene>